<comment type="catalytic activity">
    <reaction evidence="4">
        <text>a ribonucleoside 5'-triphosphate + H2O = a ribonucleoside 5'-phosphate + diphosphate + H(+)</text>
        <dbReference type="Rhea" id="RHEA:23996"/>
        <dbReference type="ChEBI" id="CHEBI:15377"/>
        <dbReference type="ChEBI" id="CHEBI:15378"/>
        <dbReference type="ChEBI" id="CHEBI:33019"/>
        <dbReference type="ChEBI" id="CHEBI:58043"/>
        <dbReference type="ChEBI" id="CHEBI:61557"/>
        <dbReference type="EC" id="3.6.1.9"/>
    </reaction>
</comment>
<reference evidence="5 6" key="1">
    <citation type="submission" date="2020-03" db="EMBL/GenBank/DDBJ databases">
        <title>Genomic Encyclopedia of Type Strains, Phase IV (KMG-IV): sequencing the most valuable type-strain genomes for metagenomic binning, comparative biology and taxonomic classification.</title>
        <authorList>
            <person name="Goeker M."/>
        </authorList>
    </citation>
    <scope>NUCLEOTIDE SEQUENCE [LARGE SCALE GENOMIC DNA]</scope>
    <source>
        <strain evidence="5 6">DSM 19867</strain>
    </source>
</reference>
<dbReference type="EC" id="3.6.1.9" evidence="4"/>
<evidence type="ECO:0000313" key="5">
    <source>
        <dbReference type="EMBL" id="NIK89160.1"/>
    </source>
</evidence>
<dbReference type="GO" id="GO:0009117">
    <property type="term" value="P:nucleotide metabolic process"/>
    <property type="evidence" value="ECO:0007669"/>
    <property type="project" value="UniProtKB-KW"/>
</dbReference>
<comment type="catalytic activity">
    <reaction evidence="4">
        <text>a 2'-deoxyribonucleoside 5'-triphosphate + H2O = a 2'-deoxyribonucleoside 5'-phosphate + diphosphate + H(+)</text>
        <dbReference type="Rhea" id="RHEA:44644"/>
        <dbReference type="ChEBI" id="CHEBI:15377"/>
        <dbReference type="ChEBI" id="CHEBI:15378"/>
        <dbReference type="ChEBI" id="CHEBI:33019"/>
        <dbReference type="ChEBI" id="CHEBI:61560"/>
        <dbReference type="ChEBI" id="CHEBI:65317"/>
        <dbReference type="EC" id="3.6.1.9"/>
    </reaction>
</comment>
<comment type="similarity">
    <text evidence="4">Belongs to the Maf family.</text>
</comment>
<dbReference type="InterPro" id="IPR029001">
    <property type="entry name" value="ITPase-like_fam"/>
</dbReference>
<protein>
    <recommendedName>
        <fullName evidence="4">Nucleoside triphosphate pyrophosphatase</fullName>
        <ecNumber evidence="4">3.6.1.9</ecNumber>
    </recommendedName>
    <alternativeName>
        <fullName evidence="4">Nucleotide pyrophosphatase</fullName>
        <shortName evidence="4">Nucleotide PPase</shortName>
    </alternativeName>
</protein>
<keyword evidence="4" id="KW-0963">Cytoplasm</keyword>
<dbReference type="GO" id="GO:0005737">
    <property type="term" value="C:cytoplasm"/>
    <property type="evidence" value="ECO:0007669"/>
    <property type="project" value="UniProtKB-SubCell"/>
</dbReference>
<dbReference type="GO" id="GO:0047429">
    <property type="term" value="F:nucleoside triphosphate diphosphatase activity"/>
    <property type="evidence" value="ECO:0007669"/>
    <property type="project" value="UniProtKB-EC"/>
</dbReference>
<feature type="active site" description="Proton acceptor" evidence="4">
    <location>
        <position position="60"/>
    </location>
</feature>
<dbReference type="AlphaFoldDB" id="A0A846N223"/>
<keyword evidence="6" id="KW-1185">Reference proteome</keyword>
<comment type="cofactor">
    <cofactor evidence="1 4">
        <name>a divalent metal cation</name>
        <dbReference type="ChEBI" id="CHEBI:60240"/>
    </cofactor>
</comment>
<dbReference type="Proteomes" id="UP000570514">
    <property type="component" value="Unassembled WGS sequence"/>
</dbReference>
<evidence type="ECO:0000256" key="2">
    <source>
        <dbReference type="ARBA" id="ARBA00022801"/>
    </source>
</evidence>
<evidence type="ECO:0000256" key="4">
    <source>
        <dbReference type="HAMAP-Rule" id="MF_00528"/>
    </source>
</evidence>
<evidence type="ECO:0000313" key="6">
    <source>
        <dbReference type="Proteomes" id="UP000570514"/>
    </source>
</evidence>
<keyword evidence="2 4" id="KW-0378">Hydrolase</keyword>
<comment type="caution">
    <text evidence="4">Lacks conserved residue(s) required for the propagation of feature annotation.</text>
</comment>
<dbReference type="CDD" id="cd00555">
    <property type="entry name" value="Maf"/>
    <property type="match status" value="1"/>
</dbReference>
<dbReference type="HAMAP" id="MF_00528">
    <property type="entry name" value="Maf"/>
    <property type="match status" value="1"/>
</dbReference>
<dbReference type="InterPro" id="IPR003697">
    <property type="entry name" value="Maf-like"/>
</dbReference>
<dbReference type="PANTHER" id="PTHR43213">
    <property type="entry name" value="BIFUNCTIONAL DTTP/UTP PYROPHOSPHATASE/METHYLTRANSFERASE PROTEIN-RELATED"/>
    <property type="match status" value="1"/>
</dbReference>
<evidence type="ECO:0000256" key="3">
    <source>
        <dbReference type="ARBA" id="ARBA00023080"/>
    </source>
</evidence>
<comment type="caution">
    <text evidence="5">The sequence shown here is derived from an EMBL/GenBank/DDBJ whole genome shotgun (WGS) entry which is preliminary data.</text>
</comment>
<dbReference type="EMBL" id="JAASRM010000001">
    <property type="protein sequence ID" value="NIK89160.1"/>
    <property type="molecule type" value="Genomic_DNA"/>
</dbReference>
<keyword evidence="3 4" id="KW-0546">Nucleotide metabolism</keyword>
<name>A0A846N223_9PROT</name>
<dbReference type="NCBIfam" id="TIGR00172">
    <property type="entry name" value="maf"/>
    <property type="match status" value="1"/>
</dbReference>
<dbReference type="Gene3D" id="3.90.950.10">
    <property type="match status" value="1"/>
</dbReference>
<organism evidence="5 6">
    <name type="scientific">Rhizomicrobium palustre</name>
    <dbReference type="NCBI Taxonomy" id="189966"/>
    <lineage>
        <taxon>Bacteria</taxon>
        <taxon>Pseudomonadati</taxon>
        <taxon>Pseudomonadota</taxon>
        <taxon>Alphaproteobacteria</taxon>
        <taxon>Micropepsales</taxon>
        <taxon>Micropepsaceae</taxon>
        <taxon>Rhizomicrobium</taxon>
    </lineage>
</organism>
<comment type="subcellular location">
    <subcellularLocation>
        <location evidence="4">Cytoplasm</location>
    </subcellularLocation>
</comment>
<dbReference type="Pfam" id="PF02545">
    <property type="entry name" value="Maf"/>
    <property type="match status" value="1"/>
</dbReference>
<proteinExistence type="inferred from homology"/>
<dbReference type="PIRSF" id="PIRSF006305">
    <property type="entry name" value="Maf"/>
    <property type="match status" value="1"/>
</dbReference>
<dbReference type="PANTHER" id="PTHR43213:SF5">
    <property type="entry name" value="BIFUNCTIONAL DTTP_UTP PYROPHOSPHATASE_METHYLTRANSFERASE PROTEIN-RELATED"/>
    <property type="match status" value="1"/>
</dbReference>
<dbReference type="SUPFAM" id="SSF52972">
    <property type="entry name" value="ITPase-like"/>
    <property type="match status" value="1"/>
</dbReference>
<sequence>MGQAGIVPDLIRAANLDETPLKGELPRSYALRLATEKAASVAAKQRELYPAGPALVLGADTVVAAGRRILPKPDDAEGVRACLSLLSGRQHQVMTAVAVVLPDGVVRTRVAVTRVAFKRLLPAEIQAYVDCREGQGKAGGYAIQGRAEVFVRQINGSYSNVVGLPLYETVQMLRGAGYGG</sequence>
<evidence type="ECO:0000256" key="1">
    <source>
        <dbReference type="ARBA" id="ARBA00001968"/>
    </source>
</evidence>
<gene>
    <name evidence="5" type="ORF">FHS83_002478</name>
</gene>
<accession>A0A846N223</accession>
<comment type="function">
    <text evidence="4">Nucleoside triphosphate pyrophosphatase. May have a dual role in cell division arrest and in preventing the incorporation of modified nucleotides into cellular nucleic acids.</text>
</comment>